<dbReference type="EMBL" id="WJKJ01000029">
    <property type="protein sequence ID" value="MBD3363779.1"/>
    <property type="molecule type" value="Genomic_DNA"/>
</dbReference>
<feature type="domain" description="Roadblock/LAMTOR2" evidence="1">
    <location>
        <begin position="8"/>
        <end position="101"/>
    </location>
</feature>
<reference evidence="2" key="1">
    <citation type="submission" date="2019-11" db="EMBL/GenBank/DDBJ databases">
        <title>Microbial mats filling the niche in hypersaline microbial mats.</title>
        <authorList>
            <person name="Wong H.L."/>
            <person name="Macleod F.I."/>
            <person name="White R.A. III"/>
            <person name="Burns B.P."/>
        </authorList>
    </citation>
    <scope>NUCLEOTIDE SEQUENCE</scope>
    <source>
        <strain evidence="2">Bin_327</strain>
    </source>
</reference>
<dbReference type="SMART" id="SM00960">
    <property type="entry name" value="Robl_LC7"/>
    <property type="match status" value="1"/>
</dbReference>
<proteinExistence type="predicted"/>
<dbReference type="AlphaFoldDB" id="A0A9D5QBS4"/>
<dbReference type="Gene3D" id="3.30.450.30">
    <property type="entry name" value="Dynein light chain 2a, cytoplasmic"/>
    <property type="match status" value="1"/>
</dbReference>
<dbReference type="Proteomes" id="UP000630660">
    <property type="component" value="Unassembled WGS sequence"/>
</dbReference>
<organism evidence="2 3">
    <name type="scientific">candidate division WOR-3 bacterium</name>
    <dbReference type="NCBI Taxonomy" id="2052148"/>
    <lineage>
        <taxon>Bacteria</taxon>
        <taxon>Bacteria division WOR-3</taxon>
    </lineage>
</organism>
<evidence type="ECO:0000313" key="2">
    <source>
        <dbReference type="EMBL" id="MBD3363779.1"/>
    </source>
</evidence>
<evidence type="ECO:0000259" key="1">
    <source>
        <dbReference type="SMART" id="SM00960"/>
    </source>
</evidence>
<evidence type="ECO:0000313" key="3">
    <source>
        <dbReference type="Proteomes" id="UP000630660"/>
    </source>
</evidence>
<gene>
    <name evidence="2" type="ORF">GF359_01040</name>
</gene>
<dbReference type="InterPro" id="IPR004942">
    <property type="entry name" value="Roadblock/LAMTOR2_dom"/>
</dbReference>
<dbReference type="SUPFAM" id="SSF103196">
    <property type="entry name" value="Roadblock/LC7 domain"/>
    <property type="match status" value="1"/>
</dbReference>
<accession>A0A9D5QBS4</accession>
<comment type="caution">
    <text evidence="2">The sequence shown here is derived from an EMBL/GenBank/DDBJ whole genome shotgun (WGS) entry which is preliminary data.</text>
</comment>
<name>A0A9D5QBS4_UNCW3</name>
<sequence>MDFKDASDLELLEHVVSEVKGAVAAGLISMDGLSMGIYNAMPGFDSKAADAEFATILRAARKALGNLGPDLGGLEEVMVGAENGIVLVRMIGNDYYTGMALKKDGNIAMARLMQKKLVREMYLRYYDKEMDWDDEAS</sequence>
<protein>
    <recommendedName>
        <fullName evidence="1">Roadblock/LAMTOR2 domain-containing protein</fullName>
    </recommendedName>
</protein>